<dbReference type="AlphaFoldDB" id="A0A6L2PYQ5"/>
<comment type="caution">
    <text evidence="1">The sequence shown here is derived from an EMBL/GenBank/DDBJ whole genome shotgun (WGS) entry which is preliminary data.</text>
</comment>
<sequence length="149" mass="17091">NPQENQAETDLQKLGRPFAISSDLEVQIYNYIISMKELGFGLTVSMLRKVAYQLGKSSGPEHLMNADKDSASKWWWVSYKKRYNLALRIPENLAAYRASMANQDVISEFCSKLGTLMDKLRIRDMPDRFLTCDETGLSYVVKPNKVFQL</sequence>
<accession>A0A6L2PYQ5</accession>
<reference evidence="2" key="1">
    <citation type="submission" date="2020-01" db="EMBL/GenBank/DDBJ databases">
        <title>Draft genome sequence of the Termite Coptotermes fromosanus.</title>
        <authorList>
            <person name="Itakura S."/>
            <person name="Yosikawa Y."/>
            <person name="Umezawa K."/>
        </authorList>
    </citation>
    <scope>NUCLEOTIDE SEQUENCE [LARGE SCALE GENOMIC DNA]</scope>
</reference>
<dbReference type="EMBL" id="BLKM01012813">
    <property type="protein sequence ID" value="GFG37666.1"/>
    <property type="molecule type" value="Genomic_DNA"/>
</dbReference>
<keyword evidence="2" id="KW-1185">Reference proteome</keyword>
<feature type="non-terminal residue" evidence="1">
    <location>
        <position position="1"/>
    </location>
</feature>
<protein>
    <submittedName>
        <fullName evidence="1">Uncharacterized protein</fullName>
    </submittedName>
</protein>
<dbReference type="Proteomes" id="UP000502823">
    <property type="component" value="Unassembled WGS sequence"/>
</dbReference>
<name>A0A6L2PYQ5_COPFO</name>
<gene>
    <name evidence="1" type="ORF">Cfor_07728</name>
</gene>
<dbReference type="InParanoid" id="A0A6L2PYQ5"/>
<proteinExistence type="predicted"/>
<evidence type="ECO:0000313" key="2">
    <source>
        <dbReference type="Proteomes" id="UP000502823"/>
    </source>
</evidence>
<organism evidence="1 2">
    <name type="scientific">Coptotermes formosanus</name>
    <name type="common">Formosan subterranean termite</name>
    <dbReference type="NCBI Taxonomy" id="36987"/>
    <lineage>
        <taxon>Eukaryota</taxon>
        <taxon>Metazoa</taxon>
        <taxon>Ecdysozoa</taxon>
        <taxon>Arthropoda</taxon>
        <taxon>Hexapoda</taxon>
        <taxon>Insecta</taxon>
        <taxon>Pterygota</taxon>
        <taxon>Neoptera</taxon>
        <taxon>Polyneoptera</taxon>
        <taxon>Dictyoptera</taxon>
        <taxon>Blattodea</taxon>
        <taxon>Blattoidea</taxon>
        <taxon>Termitoidae</taxon>
        <taxon>Rhinotermitidae</taxon>
        <taxon>Coptotermes</taxon>
    </lineage>
</organism>
<evidence type="ECO:0000313" key="1">
    <source>
        <dbReference type="EMBL" id="GFG37666.1"/>
    </source>
</evidence>
<dbReference type="OrthoDB" id="6115549at2759"/>